<dbReference type="EMBL" id="AP026560">
    <property type="protein sequence ID" value="BDP42044.1"/>
    <property type="molecule type" value="Genomic_DNA"/>
</dbReference>
<sequence length="287" mass="30926">MTAEVPAPVAHVFRLLTRRRTAGEYLPSSTFGATFAQRRAERFSGLFELDLPGGARGWLLLHHGRLVHAVYASLAPAEAAATILRAARHGTVHAFALGAEQAALALASVDGRTLALAQPLPAHEPSLLTELTARGFEGVVLLERGATHHHVWHLRGSAPPRAALPDSTAGYRKTVIAWAPRDLPALLYADELPAPVAAPVEDAPLPAPVTAEELWRAFERELHEELDGRAPRLLALVRDQHATTEPGELRRVLAEHLRRVAGPVAGTFQDHPTPLGHSHGAPRPESE</sequence>
<protein>
    <submittedName>
        <fullName evidence="2">Uncharacterized protein</fullName>
    </submittedName>
</protein>
<dbReference type="RefSeq" id="WP_264774757.1">
    <property type="nucleotide sequence ID" value="NZ_AP026560.1"/>
</dbReference>
<accession>A0ABN6RJM4</accession>
<reference evidence="2" key="1">
    <citation type="submission" date="2022-07" db="EMBL/GenBank/DDBJ databases">
        <title>Complete Genome Sequence of the Radioresistant Bacterium Deinococcus aetherius ST0316, Isolated from the Air Dust collected in Lower Stratosphere above Japan.</title>
        <authorList>
            <person name="Satoh K."/>
            <person name="Hagiwara K."/>
            <person name="Katsumata K."/>
            <person name="Kubo A."/>
            <person name="Yokobori S."/>
            <person name="Yamagishi A."/>
            <person name="Oono Y."/>
            <person name="Narumi I."/>
        </authorList>
    </citation>
    <scope>NUCLEOTIDE SEQUENCE</scope>
    <source>
        <strain evidence="2">ST0316</strain>
    </source>
</reference>
<dbReference type="Proteomes" id="UP001064971">
    <property type="component" value="Chromosome"/>
</dbReference>
<evidence type="ECO:0000313" key="3">
    <source>
        <dbReference type="Proteomes" id="UP001064971"/>
    </source>
</evidence>
<gene>
    <name evidence="2" type="ORF">DAETH_20130</name>
</gene>
<keyword evidence="3" id="KW-1185">Reference proteome</keyword>
<name>A0ABN6RJM4_9DEIO</name>
<evidence type="ECO:0000313" key="2">
    <source>
        <dbReference type="EMBL" id="BDP42044.1"/>
    </source>
</evidence>
<proteinExistence type="predicted"/>
<evidence type="ECO:0000256" key="1">
    <source>
        <dbReference type="SAM" id="MobiDB-lite"/>
    </source>
</evidence>
<feature type="region of interest" description="Disordered" evidence="1">
    <location>
        <begin position="265"/>
        <end position="287"/>
    </location>
</feature>
<organism evidence="2 3">
    <name type="scientific">Deinococcus aetherius</name>
    <dbReference type="NCBI Taxonomy" id="200252"/>
    <lineage>
        <taxon>Bacteria</taxon>
        <taxon>Thermotogati</taxon>
        <taxon>Deinococcota</taxon>
        <taxon>Deinococci</taxon>
        <taxon>Deinococcales</taxon>
        <taxon>Deinococcaceae</taxon>
        <taxon>Deinococcus</taxon>
    </lineage>
</organism>